<dbReference type="EMBL" id="JACYCC010000398">
    <property type="protein sequence ID" value="KAF8666574.1"/>
    <property type="molecule type" value="Genomic_DNA"/>
</dbReference>
<accession>A0A8H7GZL0</accession>
<protein>
    <submittedName>
        <fullName evidence="1">Uncharacterized protein</fullName>
    </submittedName>
</protein>
<dbReference type="OrthoDB" id="2152248at2759"/>
<proteinExistence type="predicted"/>
<evidence type="ECO:0000313" key="3">
    <source>
        <dbReference type="Proteomes" id="UP000650582"/>
    </source>
</evidence>
<dbReference type="EMBL" id="JACYCD010000691">
    <property type="protein sequence ID" value="KAF8688897.1"/>
    <property type="molecule type" value="Genomic_DNA"/>
</dbReference>
<sequence>MAILPYSLHLDRIVAHIHVHPALSDASRIAVLFILHGHPASAHHMKPIVGGTFDLAKNKAALLEAKRNLVIVTFDLEDDSDFSNAVGELEYESTQLYNKQGGPFWIFAYNQGANRNTPLIERIASAVSELIDTLPAVLCPNNDRFIDTWMVAGLSLGAHAAWLSMDRDPRLSVCIPIIGSPDFLEIATARNNLTGLPLVSSYMTSVTRNHILKNDPVSCRRNSLRPDPFMNKHILALAGAQDGMIPFTATRQFLDRINVGPIGTKRLIIQQGVGHQCTREMVIEMAELVWAVALS</sequence>
<organism evidence="1 3">
    <name type="scientific">Rhizoctonia solani</name>
    <dbReference type="NCBI Taxonomy" id="456999"/>
    <lineage>
        <taxon>Eukaryota</taxon>
        <taxon>Fungi</taxon>
        <taxon>Dikarya</taxon>
        <taxon>Basidiomycota</taxon>
        <taxon>Agaricomycotina</taxon>
        <taxon>Agaricomycetes</taxon>
        <taxon>Cantharellales</taxon>
        <taxon>Ceratobasidiaceae</taxon>
        <taxon>Rhizoctonia</taxon>
    </lineage>
</organism>
<dbReference type="SUPFAM" id="SSF53474">
    <property type="entry name" value="alpha/beta-Hydrolases"/>
    <property type="match status" value="1"/>
</dbReference>
<reference evidence="1" key="1">
    <citation type="submission" date="2020-09" db="EMBL/GenBank/DDBJ databases">
        <title>Comparative genome analyses of four rice-infecting Rhizoctonia solani isolates reveal extensive enrichment of homogalacturonan modification genes.</title>
        <authorList>
            <person name="Lee D.-Y."/>
            <person name="Jeon J."/>
            <person name="Kim K.-T."/>
            <person name="Cheong K."/>
            <person name="Song H."/>
            <person name="Choi G."/>
            <person name="Ko J."/>
            <person name="Opiyo S.O."/>
            <person name="Zuo S."/>
            <person name="Madhav S."/>
            <person name="Lee Y.-H."/>
            <person name="Wang G.-L."/>
        </authorList>
    </citation>
    <scope>NUCLEOTIDE SEQUENCE</scope>
    <source>
        <strain evidence="2">AG1-IA WGL</strain>
        <strain evidence="1">AG1-IA YN-7</strain>
    </source>
</reference>
<dbReference type="Proteomes" id="UP000602905">
    <property type="component" value="Unassembled WGS sequence"/>
</dbReference>
<comment type="caution">
    <text evidence="1">The sequence shown here is derived from an EMBL/GenBank/DDBJ whole genome shotgun (WGS) entry which is preliminary data.</text>
</comment>
<dbReference type="Proteomes" id="UP000650582">
    <property type="component" value="Unassembled WGS sequence"/>
</dbReference>
<evidence type="ECO:0000313" key="1">
    <source>
        <dbReference type="EMBL" id="KAF8666574.1"/>
    </source>
</evidence>
<dbReference type="InterPro" id="IPR029058">
    <property type="entry name" value="AB_hydrolase_fold"/>
</dbReference>
<dbReference type="Gene3D" id="3.40.50.1820">
    <property type="entry name" value="alpha/beta hydrolase"/>
    <property type="match status" value="1"/>
</dbReference>
<gene>
    <name evidence="2" type="ORF">RHS03_09223</name>
    <name evidence="1" type="ORF">RHS04_09474</name>
</gene>
<dbReference type="AlphaFoldDB" id="A0A8H7GZL0"/>
<evidence type="ECO:0000313" key="2">
    <source>
        <dbReference type="EMBL" id="KAF8688897.1"/>
    </source>
</evidence>
<name>A0A8H7GZL0_9AGAM</name>